<dbReference type="EMBL" id="UGNP01000001">
    <property type="protein sequence ID" value="STX09900.1"/>
    <property type="molecule type" value="Genomic_DNA"/>
</dbReference>
<keyword evidence="4" id="KW-1185">Reference proteome</keyword>
<organism evidence="1 3">
    <name type="scientific">Kurthia zopfii</name>
    <dbReference type="NCBI Taxonomy" id="1650"/>
    <lineage>
        <taxon>Bacteria</taxon>
        <taxon>Bacillati</taxon>
        <taxon>Bacillota</taxon>
        <taxon>Bacilli</taxon>
        <taxon>Bacillales</taxon>
        <taxon>Caryophanaceae</taxon>
        <taxon>Kurthia</taxon>
    </lineage>
</organism>
<name>A0A8B4QB11_9BACL</name>
<dbReference type="RefSeq" id="WP_109348971.1">
    <property type="nucleotide sequence ID" value="NZ_BJUE01000003.1"/>
</dbReference>
<dbReference type="EMBL" id="SNZG01000006">
    <property type="protein sequence ID" value="TDR41395.1"/>
    <property type="molecule type" value="Genomic_DNA"/>
</dbReference>
<proteinExistence type="predicted"/>
<accession>A0A8B4QB11</accession>
<evidence type="ECO:0000313" key="2">
    <source>
        <dbReference type="EMBL" id="TDR41395.1"/>
    </source>
</evidence>
<evidence type="ECO:0000313" key="1">
    <source>
        <dbReference type="EMBL" id="STX09900.1"/>
    </source>
</evidence>
<sequence length="198" mass="23172">MKHTLTKDAALFFIDENHIDEFLNLYKDIIGYLHFEEGLLVEQDIVHICFNLWLLIQPVSEEVMESMEKTMYYTSDFLIFDAIRKNKVFQQMKLSVMSDGIRQCQVASCLANQMNIWLIEKLGDLSFPSLFNNSNGQYYLLYKNTDLWGNPVFLDEISTYTKQVTNALLDQRRFSQVFTRAMHQLDSLADLDGKIKRA</sequence>
<comment type="caution">
    <text evidence="1">The sequence shown here is derived from an EMBL/GenBank/DDBJ whole genome shotgun (WGS) entry which is preliminary data.</text>
</comment>
<protein>
    <submittedName>
        <fullName evidence="1">Uncharacterized protein</fullName>
    </submittedName>
</protein>
<reference evidence="1 3" key="1">
    <citation type="submission" date="2018-06" db="EMBL/GenBank/DDBJ databases">
        <authorList>
            <consortium name="Pathogen Informatics"/>
            <person name="Doyle S."/>
        </authorList>
    </citation>
    <scope>NUCLEOTIDE SEQUENCE [LARGE SCALE GENOMIC DNA]</scope>
    <source>
        <strain evidence="1 3">NCTC10597</strain>
    </source>
</reference>
<dbReference type="Proteomes" id="UP000294641">
    <property type="component" value="Unassembled WGS sequence"/>
</dbReference>
<evidence type="ECO:0000313" key="3">
    <source>
        <dbReference type="Proteomes" id="UP000254330"/>
    </source>
</evidence>
<dbReference type="Proteomes" id="UP000254330">
    <property type="component" value="Unassembled WGS sequence"/>
</dbReference>
<reference evidence="2 4" key="2">
    <citation type="submission" date="2019-03" db="EMBL/GenBank/DDBJ databases">
        <title>Genomic Encyclopedia of Type Strains, Phase IV (KMG-IV): sequencing the most valuable type-strain genomes for metagenomic binning, comparative biology and taxonomic classification.</title>
        <authorList>
            <person name="Goeker M."/>
        </authorList>
    </citation>
    <scope>NUCLEOTIDE SEQUENCE [LARGE SCALE GENOMIC DNA]</scope>
    <source>
        <strain evidence="2 4">DSM 20580</strain>
    </source>
</reference>
<evidence type="ECO:0000313" key="4">
    <source>
        <dbReference type="Proteomes" id="UP000294641"/>
    </source>
</evidence>
<gene>
    <name evidence="2" type="ORF">DFR61_10693</name>
    <name evidence="1" type="ORF">NCTC10597_01607</name>
</gene>
<dbReference type="AlphaFoldDB" id="A0A8B4QB11"/>
<dbReference type="OrthoDB" id="2456199at2"/>